<feature type="transmembrane region" description="Helical" evidence="5">
    <location>
        <begin position="82"/>
        <end position="109"/>
    </location>
</feature>
<evidence type="ECO:0000256" key="3">
    <source>
        <dbReference type="ARBA" id="ARBA00022989"/>
    </source>
</evidence>
<dbReference type="InterPro" id="IPR007318">
    <property type="entry name" value="Phopholipid_MeTrfase"/>
</dbReference>
<sequence>MGFGLLDFLFEFVGVLCFLGGGILIFVALRRLFAKSLPKLSGTDKDKVLKSLRIVWPKPSDDAKLVTDGVFRRMRHPVYTGLLLVGYGIGIASGPVPQLFLAIALHVVLRYKAELEEKFLADKFPEYPKYVARTGRFFPKVED</sequence>
<dbReference type="AlphaFoldDB" id="A0A6J6B5G2"/>
<evidence type="ECO:0000313" key="6">
    <source>
        <dbReference type="EMBL" id="CAB4534280.1"/>
    </source>
</evidence>
<dbReference type="EMBL" id="CAEZSN010000007">
    <property type="protein sequence ID" value="CAB4534280.1"/>
    <property type="molecule type" value="Genomic_DNA"/>
</dbReference>
<protein>
    <submittedName>
        <fullName evidence="6">Unannotated protein</fullName>
    </submittedName>
</protein>
<keyword evidence="2 5" id="KW-0812">Transmembrane</keyword>
<keyword evidence="3 5" id="KW-1133">Transmembrane helix</keyword>
<dbReference type="InterPro" id="IPR052527">
    <property type="entry name" value="Metal_cation-efflux_comp"/>
</dbReference>
<evidence type="ECO:0000256" key="4">
    <source>
        <dbReference type="ARBA" id="ARBA00023136"/>
    </source>
</evidence>
<evidence type="ECO:0000256" key="2">
    <source>
        <dbReference type="ARBA" id="ARBA00022692"/>
    </source>
</evidence>
<dbReference type="GO" id="GO:0012505">
    <property type="term" value="C:endomembrane system"/>
    <property type="evidence" value="ECO:0007669"/>
    <property type="project" value="UniProtKB-SubCell"/>
</dbReference>
<comment type="subcellular location">
    <subcellularLocation>
        <location evidence="1">Endomembrane system</location>
        <topology evidence="1">Multi-pass membrane protein</topology>
    </subcellularLocation>
</comment>
<proteinExistence type="predicted"/>
<evidence type="ECO:0000256" key="5">
    <source>
        <dbReference type="SAM" id="Phobius"/>
    </source>
</evidence>
<keyword evidence="4 5" id="KW-0472">Membrane</keyword>
<feature type="transmembrane region" description="Helical" evidence="5">
    <location>
        <begin position="12"/>
        <end position="29"/>
    </location>
</feature>
<dbReference type="PANTHER" id="PTHR43847">
    <property type="entry name" value="BLL3993 PROTEIN"/>
    <property type="match status" value="1"/>
</dbReference>
<dbReference type="PANTHER" id="PTHR43847:SF1">
    <property type="entry name" value="BLL3993 PROTEIN"/>
    <property type="match status" value="1"/>
</dbReference>
<dbReference type="Gene3D" id="1.20.120.1630">
    <property type="match status" value="1"/>
</dbReference>
<dbReference type="Pfam" id="PF04191">
    <property type="entry name" value="PEMT"/>
    <property type="match status" value="1"/>
</dbReference>
<evidence type="ECO:0000313" key="7">
    <source>
        <dbReference type="EMBL" id="CAB4602128.1"/>
    </source>
</evidence>
<gene>
    <name evidence="6" type="ORF">UFOPK1433_00127</name>
    <name evidence="7" type="ORF">UFOPK1843_00225</name>
</gene>
<accession>A0A6J6B5G2</accession>
<dbReference type="EMBL" id="CAEZUR010000011">
    <property type="protein sequence ID" value="CAB4602128.1"/>
    <property type="molecule type" value="Genomic_DNA"/>
</dbReference>
<reference evidence="6" key="1">
    <citation type="submission" date="2020-05" db="EMBL/GenBank/DDBJ databases">
        <authorList>
            <person name="Chiriac C."/>
            <person name="Salcher M."/>
            <person name="Ghai R."/>
            <person name="Kavagutti S V."/>
        </authorList>
    </citation>
    <scope>NUCLEOTIDE SEQUENCE</scope>
</reference>
<name>A0A6J6B5G2_9ZZZZ</name>
<organism evidence="6">
    <name type="scientific">freshwater metagenome</name>
    <dbReference type="NCBI Taxonomy" id="449393"/>
    <lineage>
        <taxon>unclassified sequences</taxon>
        <taxon>metagenomes</taxon>
        <taxon>ecological metagenomes</taxon>
    </lineage>
</organism>
<evidence type="ECO:0000256" key="1">
    <source>
        <dbReference type="ARBA" id="ARBA00004127"/>
    </source>
</evidence>